<keyword evidence="9" id="KW-0472">Membrane</keyword>
<gene>
    <name evidence="11" type="ORF">FPE_LOCUS15301</name>
</gene>
<dbReference type="SUPFAM" id="SSF52047">
    <property type="entry name" value="RNI-like"/>
    <property type="match status" value="1"/>
</dbReference>
<protein>
    <submittedName>
        <fullName evidence="11">Uncharacterized protein</fullName>
    </submittedName>
</protein>
<comment type="subcellular location">
    <subcellularLocation>
        <location evidence="1">Cell membrane</location>
        <topology evidence="1">Single-pass type I membrane protein</topology>
    </subcellularLocation>
</comment>
<dbReference type="SMART" id="SM00365">
    <property type="entry name" value="LRR_SD22"/>
    <property type="match status" value="3"/>
</dbReference>
<evidence type="ECO:0000256" key="3">
    <source>
        <dbReference type="ARBA" id="ARBA00022475"/>
    </source>
</evidence>
<keyword evidence="4" id="KW-0433">Leucine-rich repeat</keyword>
<keyword evidence="8" id="KW-1133">Transmembrane helix</keyword>
<dbReference type="Gene3D" id="3.80.10.10">
    <property type="entry name" value="Ribonuclease Inhibitor"/>
    <property type="match status" value="3"/>
</dbReference>
<proteinExistence type="inferred from homology"/>
<dbReference type="EMBL" id="OU503044">
    <property type="protein sequence ID" value="CAI9767871.1"/>
    <property type="molecule type" value="Genomic_DNA"/>
</dbReference>
<comment type="similarity">
    <text evidence="2">Belongs to the RLP family.</text>
</comment>
<keyword evidence="12" id="KW-1185">Reference proteome</keyword>
<dbReference type="AlphaFoldDB" id="A0AAD1ZH49"/>
<dbReference type="Pfam" id="PF00560">
    <property type="entry name" value="LRR_1"/>
    <property type="match status" value="2"/>
</dbReference>
<dbReference type="SMART" id="SM00369">
    <property type="entry name" value="LRR_TYP"/>
    <property type="match status" value="5"/>
</dbReference>
<evidence type="ECO:0000313" key="12">
    <source>
        <dbReference type="Proteomes" id="UP000834106"/>
    </source>
</evidence>
<name>A0AAD1ZH49_9LAMI</name>
<evidence type="ECO:0000256" key="4">
    <source>
        <dbReference type="ARBA" id="ARBA00022614"/>
    </source>
</evidence>
<dbReference type="PROSITE" id="PS51450">
    <property type="entry name" value="LRR"/>
    <property type="match status" value="1"/>
</dbReference>
<dbReference type="PANTHER" id="PTHR48063:SF103">
    <property type="entry name" value="LEUCINE-RICH RECEPTOR-LIKE KINASE FAMILY PROTEIN"/>
    <property type="match status" value="1"/>
</dbReference>
<dbReference type="InterPro" id="IPR046956">
    <property type="entry name" value="RLP23-like"/>
</dbReference>
<dbReference type="Pfam" id="PF13855">
    <property type="entry name" value="LRR_8"/>
    <property type="match status" value="1"/>
</dbReference>
<keyword evidence="7" id="KW-0677">Repeat</keyword>
<dbReference type="GO" id="GO:0006952">
    <property type="term" value="P:defense response"/>
    <property type="evidence" value="ECO:0007669"/>
    <property type="project" value="UniProtKB-ARBA"/>
</dbReference>
<dbReference type="InterPro" id="IPR032675">
    <property type="entry name" value="LRR_dom_sf"/>
</dbReference>
<dbReference type="Pfam" id="PF13516">
    <property type="entry name" value="LRR_6"/>
    <property type="match status" value="1"/>
</dbReference>
<evidence type="ECO:0000256" key="9">
    <source>
        <dbReference type="ARBA" id="ARBA00023136"/>
    </source>
</evidence>
<dbReference type="SUPFAM" id="SSF52058">
    <property type="entry name" value="L domain-like"/>
    <property type="match status" value="1"/>
</dbReference>
<dbReference type="GO" id="GO:0051707">
    <property type="term" value="P:response to other organism"/>
    <property type="evidence" value="ECO:0007669"/>
    <property type="project" value="UniProtKB-ARBA"/>
</dbReference>
<accession>A0AAD1ZH49</accession>
<keyword evidence="3" id="KW-1003">Cell membrane</keyword>
<keyword evidence="6" id="KW-0732">Signal</keyword>
<dbReference type="PANTHER" id="PTHR48063">
    <property type="entry name" value="LRR RECEPTOR-LIKE KINASE"/>
    <property type="match status" value="1"/>
</dbReference>
<evidence type="ECO:0000256" key="7">
    <source>
        <dbReference type="ARBA" id="ARBA00022737"/>
    </source>
</evidence>
<keyword evidence="10" id="KW-0325">Glycoprotein</keyword>
<keyword evidence="5" id="KW-0812">Transmembrane</keyword>
<organism evidence="11 12">
    <name type="scientific">Fraxinus pennsylvanica</name>
    <dbReference type="NCBI Taxonomy" id="56036"/>
    <lineage>
        <taxon>Eukaryota</taxon>
        <taxon>Viridiplantae</taxon>
        <taxon>Streptophyta</taxon>
        <taxon>Embryophyta</taxon>
        <taxon>Tracheophyta</taxon>
        <taxon>Spermatophyta</taxon>
        <taxon>Magnoliopsida</taxon>
        <taxon>eudicotyledons</taxon>
        <taxon>Gunneridae</taxon>
        <taxon>Pentapetalae</taxon>
        <taxon>asterids</taxon>
        <taxon>lamiids</taxon>
        <taxon>Lamiales</taxon>
        <taxon>Oleaceae</taxon>
        <taxon>Oleeae</taxon>
        <taxon>Fraxinus</taxon>
    </lineage>
</organism>
<evidence type="ECO:0000256" key="5">
    <source>
        <dbReference type="ARBA" id="ARBA00022692"/>
    </source>
</evidence>
<evidence type="ECO:0000256" key="6">
    <source>
        <dbReference type="ARBA" id="ARBA00022729"/>
    </source>
</evidence>
<dbReference type="PRINTS" id="PR00019">
    <property type="entry name" value="LEURICHRPT"/>
</dbReference>
<dbReference type="InterPro" id="IPR001611">
    <property type="entry name" value="Leu-rich_rpt"/>
</dbReference>
<dbReference type="GO" id="GO:0005886">
    <property type="term" value="C:plasma membrane"/>
    <property type="evidence" value="ECO:0007669"/>
    <property type="project" value="UniProtKB-SubCell"/>
</dbReference>
<evidence type="ECO:0000256" key="10">
    <source>
        <dbReference type="ARBA" id="ARBA00023180"/>
    </source>
</evidence>
<evidence type="ECO:0000256" key="2">
    <source>
        <dbReference type="ARBA" id="ARBA00009592"/>
    </source>
</evidence>
<sequence>MEGLYTASNSEPTHAERVAFLQDKLSPALLELQHLNYLDLGFTDFGGSEIPRFFGSFKNLRHLKLKSSNFTGEVPCELGNLTNLYTLDLGYNNLRIKNLECLSHLSSLSVLDLTEVNLLNQPNWFHHITRFPFLLELYLRSCQISNPVPSFDMFTNSSLSHLTILDLSSNYLTSSFAFHKFNYSANLTWVDLSYNQLEGPIPDSFGELIFLEGLYLSNNKLNGEIPKSLGNLSYLYTLDLSYNELNGTFPVIATFSSRLFLYLNNNKLNGFHTPSPGQPSILCRLKLSFNQFTRLPEGIEKLSNLEYLGMSSNLLEDTITERYLSNFANLRVLDLSNNSLTFNLSSDWIPPFQLESVQLSYCHLGPHFPNWIQTQNSLEILDISFAGISDVVPHWLGNMSSLTNLVFHITILEVQFLICRQG</sequence>
<dbReference type="FunFam" id="3.80.10.10:FF:000383">
    <property type="entry name" value="Leucine-rich repeat receptor protein kinase EMS1"/>
    <property type="match status" value="1"/>
</dbReference>
<reference evidence="11" key="1">
    <citation type="submission" date="2023-05" db="EMBL/GenBank/DDBJ databases">
        <authorList>
            <person name="Huff M."/>
        </authorList>
    </citation>
    <scope>NUCLEOTIDE SEQUENCE</scope>
</reference>
<dbReference type="Proteomes" id="UP000834106">
    <property type="component" value="Chromosome 9"/>
</dbReference>
<dbReference type="InterPro" id="IPR003591">
    <property type="entry name" value="Leu-rich_rpt_typical-subtyp"/>
</dbReference>
<evidence type="ECO:0000256" key="8">
    <source>
        <dbReference type="ARBA" id="ARBA00022989"/>
    </source>
</evidence>
<evidence type="ECO:0000256" key="1">
    <source>
        <dbReference type="ARBA" id="ARBA00004251"/>
    </source>
</evidence>
<evidence type="ECO:0000313" key="11">
    <source>
        <dbReference type="EMBL" id="CAI9767871.1"/>
    </source>
</evidence>